<reference evidence="3 4" key="1">
    <citation type="submission" date="2022-11" db="EMBL/GenBank/DDBJ databases">
        <title>Minimal conservation of predation-associated metabolite biosynthetic gene clusters underscores biosynthetic potential of Myxococcota including descriptions for ten novel species: Archangium lansinium sp. nov., Myxococcus landrumus sp. nov., Nannocystis bai.</title>
        <authorList>
            <person name="Ahearne A."/>
            <person name="Stevens C."/>
            <person name="Phillips K."/>
        </authorList>
    </citation>
    <scope>NUCLEOTIDE SEQUENCE [LARGE SCALE GENOMIC DNA]</scope>
    <source>
        <strain evidence="3 4">MIWBW</strain>
    </source>
</reference>
<gene>
    <name evidence="3" type="ORF">OV287_02370</name>
</gene>
<dbReference type="EMBL" id="JAPNKA010000001">
    <property type="protein sequence ID" value="MCY1073317.1"/>
    <property type="molecule type" value="Genomic_DNA"/>
</dbReference>
<feature type="region of interest" description="Disordered" evidence="2">
    <location>
        <begin position="223"/>
        <end position="277"/>
    </location>
</feature>
<proteinExistence type="predicted"/>
<evidence type="ECO:0000313" key="4">
    <source>
        <dbReference type="Proteomes" id="UP001207654"/>
    </source>
</evidence>
<name>A0ABT3ZV82_9BACT</name>
<evidence type="ECO:0000256" key="2">
    <source>
        <dbReference type="SAM" id="MobiDB-lite"/>
    </source>
</evidence>
<keyword evidence="4" id="KW-1185">Reference proteome</keyword>
<feature type="coiled-coil region" evidence="1">
    <location>
        <begin position="176"/>
        <end position="210"/>
    </location>
</feature>
<feature type="compositionally biased region" description="Pro residues" evidence="2">
    <location>
        <begin position="252"/>
        <end position="271"/>
    </location>
</feature>
<feature type="region of interest" description="Disordered" evidence="2">
    <location>
        <begin position="367"/>
        <end position="392"/>
    </location>
</feature>
<comment type="caution">
    <text evidence="3">The sequence shown here is derived from an EMBL/GenBank/DDBJ whole genome shotgun (WGS) entry which is preliminary data.</text>
</comment>
<feature type="region of interest" description="Disordered" evidence="2">
    <location>
        <begin position="294"/>
        <end position="316"/>
    </location>
</feature>
<organism evidence="3 4">
    <name type="scientific">Archangium lansingense</name>
    <dbReference type="NCBI Taxonomy" id="2995310"/>
    <lineage>
        <taxon>Bacteria</taxon>
        <taxon>Pseudomonadati</taxon>
        <taxon>Myxococcota</taxon>
        <taxon>Myxococcia</taxon>
        <taxon>Myxococcales</taxon>
        <taxon>Cystobacterineae</taxon>
        <taxon>Archangiaceae</taxon>
        <taxon>Archangium</taxon>
    </lineage>
</organism>
<evidence type="ECO:0000256" key="1">
    <source>
        <dbReference type="SAM" id="Coils"/>
    </source>
</evidence>
<feature type="coiled-coil region" evidence="1">
    <location>
        <begin position="42"/>
        <end position="92"/>
    </location>
</feature>
<dbReference type="RefSeq" id="WP_267532330.1">
    <property type="nucleotide sequence ID" value="NZ_JAPNKA010000001.1"/>
</dbReference>
<accession>A0ABT3ZV82</accession>
<evidence type="ECO:0000313" key="3">
    <source>
        <dbReference type="EMBL" id="MCY1073317.1"/>
    </source>
</evidence>
<protein>
    <submittedName>
        <fullName evidence="3">Uncharacterized protein</fullName>
    </submittedName>
</protein>
<sequence>MRNATSTEPSADSSADLQSVRQGCVELGRQAEGVAELVLPLLRQATQELARLEAQRDELRRAGVREAQQAVLPKLLERIDEQSQGVKRLERASRGLKELMSALGGVSEQFQSALARREAEQREQEAIAREEKRMWLHELNTLREQVRGLGSAETATGPSAAQQEELQRLRAENETLPKLRAERDRLAHRVAELEKNLTTREQTLTAKEQTIEDLRRMIVLLTGDKSSSAPSSPTSPKPIPAPASVVNLSAKAPPPPKVPPPPSMAPVPTKPKPAETMFGNSTMQLANSLLETLGEKEATAAPPPVASKPLTPERKVPSMEIMLGPLDELESPRPSLPPPVPVVPPVPALSPAAAKAAAFMPKASARVMPSGPALTPAPIPGPHRPTPERPGTLIISEDMFNEMIGEQDSLDGSGKK</sequence>
<feature type="compositionally biased region" description="Pro residues" evidence="2">
    <location>
        <begin position="375"/>
        <end position="384"/>
    </location>
</feature>
<keyword evidence="1" id="KW-0175">Coiled coil</keyword>
<dbReference type="Proteomes" id="UP001207654">
    <property type="component" value="Unassembled WGS sequence"/>
</dbReference>